<comment type="catalytic activity">
    <reaction evidence="1">
        <text>RNA(n) + a ribonucleoside 5'-triphosphate = RNA(n+1) + diphosphate</text>
        <dbReference type="Rhea" id="RHEA:21248"/>
        <dbReference type="Rhea" id="RHEA-COMP:14527"/>
        <dbReference type="Rhea" id="RHEA-COMP:17342"/>
        <dbReference type="ChEBI" id="CHEBI:33019"/>
        <dbReference type="ChEBI" id="CHEBI:61557"/>
        <dbReference type="ChEBI" id="CHEBI:140395"/>
        <dbReference type="EC" id="2.7.7.48"/>
    </reaction>
</comment>
<dbReference type="STRING" id="1073089.A0A1L9RM92"/>
<name>A0A1L9RM92_ASPWE</name>
<organism evidence="4 5">
    <name type="scientific">Aspergillus wentii DTO 134E9</name>
    <dbReference type="NCBI Taxonomy" id="1073089"/>
    <lineage>
        <taxon>Eukaryota</taxon>
        <taxon>Fungi</taxon>
        <taxon>Dikarya</taxon>
        <taxon>Ascomycota</taxon>
        <taxon>Pezizomycotina</taxon>
        <taxon>Eurotiomycetes</taxon>
        <taxon>Eurotiomycetidae</taxon>
        <taxon>Eurotiales</taxon>
        <taxon>Aspergillaceae</taxon>
        <taxon>Aspergillus</taxon>
        <taxon>Aspergillus subgen. Cremei</taxon>
    </lineage>
</organism>
<dbReference type="GeneID" id="63748995"/>
<dbReference type="InterPro" id="IPR007855">
    <property type="entry name" value="RDRP"/>
</dbReference>
<dbReference type="GO" id="GO:0030422">
    <property type="term" value="P:siRNA processing"/>
    <property type="evidence" value="ECO:0007669"/>
    <property type="project" value="TreeGrafter"/>
</dbReference>
<dbReference type="GO" id="GO:0003723">
    <property type="term" value="F:RNA binding"/>
    <property type="evidence" value="ECO:0007669"/>
    <property type="project" value="UniProtKB-KW"/>
</dbReference>
<dbReference type="GO" id="GO:0031380">
    <property type="term" value="C:nuclear RNA-directed RNA polymerase complex"/>
    <property type="evidence" value="ECO:0007669"/>
    <property type="project" value="TreeGrafter"/>
</dbReference>
<gene>
    <name evidence="4" type="ORF">ASPWEDRAFT_28532</name>
</gene>
<keyword evidence="1" id="KW-0548">Nucleotidyltransferase</keyword>
<keyword evidence="5" id="KW-1185">Reference proteome</keyword>
<proteinExistence type="inferred from homology"/>
<evidence type="ECO:0000256" key="1">
    <source>
        <dbReference type="RuleBase" id="RU363098"/>
    </source>
</evidence>
<evidence type="ECO:0000313" key="5">
    <source>
        <dbReference type="Proteomes" id="UP000184383"/>
    </source>
</evidence>
<dbReference type="PANTHER" id="PTHR23079">
    <property type="entry name" value="RNA-DEPENDENT RNA POLYMERASE"/>
    <property type="match status" value="1"/>
</dbReference>
<dbReference type="InterPro" id="IPR057596">
    <property type="entry name" value="RDRP_core"/>
</dbReference>
<dbReference type="Pfam" id="PF25358">
    <property type="entry name" value="PH_fung_RdRP"/>
    <property type="match status" value="1"/>
</dbReference>
<dbReference type="GO" id="GO:0003968">
    <property type="term" value="F:RNA-directed RNA polymerase activity"/>
    <property type="evidence" value="ECO:0007669"/>
    <property type="project" value="UniProtKB-KW"/>
</dbReference>
<keyword evidence="1" id="KW-0696">RNA-directed RNA polymerase</keyword>
<protein>
    <recommendedName>
        <fullName evidence="1">RNA-dependent RNA polymerase</fullName>
        <ecNumber evidence="1">2.7.7.48</ecNumber>
    </recommendedName>
</protein>
<reference evidence="5" key="1">
    <citation type="journal article" date="2017" name="Genome Biol.">
        <title>Comparative genomics reveals high biological diversity and specific adaptations in the industrially and medically important fungal genus Aspergillus.</title>
        <authorList>
            <person name="de Vries R.P."/>
            <person name="Riley R."/>
            <person name="Wiebenga A."/>
            <person name="Aguilar-Osorio G."/>
            <person name="Amillis S."/>
            <person name="Uchima C.A."/>
            <person name="Anderluh G."/>
            <person name="Asadollahi M."/>
            <person name="Askin M."/>
            <person name="Barry K."/>
            <person name="Battaglia E."/>
            <person name="Bayram O."/>
            <person name="Benocci T."/>
            <person name="Braus-Stromeyer S.A."/>
            <person name="Caldana C."/>
            <person name="Canovas D."/>
            <person name="Cerqueira G.C."/>
            <person name="Chen F."/>
            <person name="Chen W."/>
            <person name="Choi C."/>
            <person name="Clum A."/>
            <person name="Dos Santos R.A."/>
            <person name="Damasio A.R."/>
            <person name="Diallinas G."/>
            <person name="Emri T."/>
            <person name="Fekete E."/>
            <person name="Flipphi M."/>
            <person name="Freyberg S."/>
            <person name="Gallo A."/>
            <person name="Gournas C."/>
            <person name="Habgood R."/>
            <person name="Hainaut M."/>
            <person name="Harispe M.L."/>
            <person name="Henrissat B."/>
            <person name="Hilden K.S."/>
            <person name="Hope R."/>
            <person name="Hossain A."/>
            <person name="Karabika E."/>
            <person name="Karaffa L."/>
            <person name="Karanyi Z."/>
            <person name="Krasevec N."/>
            <person name="Kuo A."/>
            <person name="Kusch H."/>
            <person name="LaButti K."/>
            <person name="Lagendijk E.L."/>
            <person name="Lapidus A."/>
            <person name="Levasseur A."/>
            <person name="Lindquist E."/>
            <person name="Lipzen A."/>
            <person name="Logrieco A.F."/>
            <person name="MacCabe A."/>
            <person name="Maekelae M.R."/>
            <person name="Malavazi I."/>
            <person name="Melin P."/>
            <person name="Meyer V."/>
            <person name="Mielnichuk N."/>
            <person name="Miskei M."/>
            <person name="Molnar A.P."/>
            <person name="Mule G."/>
            <person name="Ngan C.Y."/>
            <person name="Orejas M."/>
            <person name="Orosz E."/>
            <person name="Ouedraogo J.P."/>
            <person name="Overkamp K.M."/>
            <person name="Park H.-S."/>
            <person name="Perrone G."/>
            <person name="Piumi F."/>
            <person name="Punt P.J."/>
            <person name="Ram A.F."/>
            <person name="Ramon A."/>
            <person name="Rauscher S."/>
            <person name="Record E."/>
            <person name="Riano-Pachon D.M."/>
            <person name="Robert V."/>
            <person name="Roehrig J."/>
            <person name="Ruller R."/>
            <person name="Salamov A."/>
            <person name="Salih N.S."/>
            <person name="Samson R.A."/>
            <person name="Sandor E."/>
            <person name="Sanguinetti M."/>
            <person name="Schuetze T."/>
            <person name="Sepcic K."/>
            <person name="Shelest E."/>
            <person name="Sherlock G."/>
            <person name="Sophianopoulou V."/>
            <person name="Squina F.M."/>
            <person name="Sun H."/>
            <person name="Susca A."/>
            <person name="Todd R.B."/>
            <person name="Tsang A."/>
            <person name="Unkles S.E."/>
            <person name="van de Wiele N."/>
            <person name="van Rossen-Uffink D."/>
            <person name="Oliveira J.V."/>
            <person name="Vesth T.C."/>
            <person name="Visser J."/>
            <person name="Yu J.-H."/>
            <person name="Zhou M."/>
            <person name="Andersen M.R."/>
            <person name="Archer D.B."/>
            <person name="Baker S.E."/>
            <person name="Benoit I."/>
            <person name="Brakhage A.A."/>
            <person name="Braus G.H."/>
            <person name="Fischer R."/>
            <person name="Frisvad J.C."/>
            <person name="Goldman G.H."/>
            <person name="Houbraken J."/>
            <person name="Oakley B."/>
            <person name="Pocsi I."/>
            <person name="Scazzocchio C."/>
            <person name="Seiboth B."/>
            <person name="vanKuyk P.A."/>
            <person name="Wortman J."/>
            <person name="Dyer P.S."/>
            <person name="Grigoriev I.V."/>
        </authorList>
    </citation>
    <scope>NUCLEOTIDE SEQUENCE [LARGE SCALE GENOMIC DNA]</scope>
    <source>
        <strain evidence="5">DTO 134E9</strain>
    </source>
</reference>
<dbReference type="Pfam" id="PF05183">
    <property type="entry name" value="RdRP"/>
    <property type="match status" value="1"/>
</dbReference>
<dbReference type="PANTHER" id="PTHR23079:SF17">
    <property type="entry name" value="RNA-DEPENDENT RNA POLYMERASE"/>
    <property type="match status" value="1"/>
</dbReference>
<dbReference type="OrthoDB" id="6513042at2759"/>
<feature type="domain" description="RDRP core" evidence="2">
    <location>
        <begin position="423"/>
        <end position="1021"/>
    </location>
</feature>
<sequence length="1210" mass="137347">MEVFLHNLPVDLSGDGLKDQLEPFMDDLRIVDFVCDKPKRKRIGNITFLNRRDAEVFLVTHGEYSTFQRGRVRPVSKLKILGTDVFCKPSNRPAQDFALKNLSHVAEERDSQSVIIEEESAAVWMVLRHASCGYCTFVDKQVYYIPEVEWQQSGSVQFTKRNMIVKFMDGSLIRIPLNTVIELDWANDGSLTLTLSTVPFFFASPPEIENLAKAMMGISINQNPSGRSSEQIRRRQVALGTDHAEVSGQCLVYQFHVFNFDLADKMHKLKKLELTISYYNLSVPRTILSAIDRFPSQLRTLKKELSDYTRDGSLPFGIRFQLQALAYNAYLPSAKVSGLARELRKLVRDNKASGRRPPSVEAIKKLFDTIEWPLPYGEPREFTVQYLIDEIKQNDKNIQDGPGKRDGLLQASGNLTPICRVNVSPSRITLHGPEMEPTNRILRKFPNHRDYFIRVQFCDENGQDLQFSPRINNDDIFARFRNILSRGIEIAGRTYTFLGFSHSSLRSHSVWFSAPFMDDDEHFQTYFSIIKALGDFSRITTPARCAARIGQAFSDTPFAINLDENHIQVMRIPDVQSDDGQRVFSDGVGTVSWNVVETVWSGLPWKKGLPTCFQIRMGGAKGMLAVDSRLNGTVVKIRPSMIKFETDDMRDLEICEVGSTPIPLFLNRQMIKIMEDLGVFEDWFFKLQGIRIAELREATATMKNTADFIKGQSAGDSIRLHRLFTECHIRAIDYKTDPFLRLVVEAVVLRELRLLKHKARIPVRKGITLYGIMDETGFLAEGQVYITFDAKSDRYASPPGAGQVLVTRSPALFDGDIQLAYNAIPPKGHPLLDHKNCIVFSQKGKRDLPSQLSGGDLDGDMFNVIWDPEAMPTRIFPPADYPRVDPVDLGRPVTKSDMAEFFVDFMRTDRLGVIAIKHMIMADQMAEGTCHSDCKKLAQLHSTAVDFSKTGIPVSLEDIPWMNRFRPDFLAPGPQTELCDKSEIDLSAPVMPAKSDEDEGIGPPHKYYKSEKLLGKLYRAVDERRIWYEDVRIDRKSSLLSFWDEFIYAMTKVCNTFGPVRWTHRVGEARLLRSAYEDAILSAMYGFSEHPVNPISELEVFIGNILNKTGVQTHRQRERSIRLKDEFSRIATWIIGQMRPHAKTDAPLTGYETEMDALERCLACVCIGGEIEPSKGRRRRGGSGELESFRVVAACALLAEIDTMDRNRRI</sequence>
<accession>A0A1L9RM92</accession>
<dbReference type="Proteomes" id="UP000184383">
    <property type="component" value="Unassembled WGS sequence"/>
</dbReference>
<dbReference type="RefSeq" id="XP_040689614.1">
    <property type="nucleotide sequence ID" value="XM_040833147.1"/>
</dbReference>
<dbReference type="InterPro" id="IPR057503">
    <property type="entry name" value="PH_RdRP"/>
</dbReference>
<dbReference type="EMBL" id="KV878212">
    <property type="protein sequence ID" value="OJJ35938.1"/>
    <property type="molecule type" value="Genomic_DNA"/>
</dbReference>
<dbReference type="AlphaFoldDB" id="A0A1L9RM92"/>
<comment type="similarity">
    <text evidence="1">Belongs to the RdRP family.</text>
</comment>
<evidence type="ECO:0000313" key="4">
    <source>
        <dbReference type="EMBL" id="OJJ35938.1"/>
    </source>
</evidence>
<keyword evidence="1" id="KW-0808">Transferase</keyword>
<feature type="domain" description="RdRP-like PH" evidence="3">
    <location>
        <begin position="129"/>
        <end position="272"/>
    </location>
</feature>
<keyword evidence="1" id="KW-0694">RNA-binding</keyword>
<evidence type="ECO:0000259" key="3">
    <source>
        <dbReference type="Pfam" id="PF25358"/>
    </source>
</evidence>
<evidence type="ECO:0000259" key="2">
    <source>
        <dbReference type="Pfam" id="PF05183"/>
    </source>
</evidence>
<dbReference type="EC" id="2.7.7.48" evidence="1"/>
<dbReference type="VEuPathDB" id="FungiDB:ASPWEDRAFT_28532"/>